<organism evidence="6 7">
    <name type="scientific">Streptacidiphilus cavernicola</name>
    <dbReference type="NCBI Taxonomy" id="3342716"/>
    <lineage>
        <taxon>Bacteria</taxon>
        <taxon>Bacillati</taxon>
        <taxon>Actinomycetota</taxon>
        <taxon>Actinomycetes</taxon>
        <taxon>Kitasatosporales</taxon>
        <taxon>Streptomycetaceae</taxon>
        <taxon>Streptacidiphilus</taxon>
    </lineage>
</organism>
<dbReference type="EMBL" id="JBHFAB010000021">
    <property type="protein sequence ID" value="MFC1419902.1"/>
    <property type="molecule type" value="Genomic_DNA"/>
</dbReference>
<comment type="caution">
    <text evidence="6">The sequence shown here is derived from an EMBL/GenBank/DDBJ whole genome shotgun (WGS) entry which is preliminary data.</text>
</comment>
<gene>
    <name evidence="6" type="ORF">ACEZDE_25160</name>
</gene>
<dbReference type="Pfam" id="PF02311">
    <property type="entry name" value="AraC_binding"/>
    <property type="match status" value="1"/>
</dbReference>
<dbReference type="PANTHER" id="PTHR46796">
    <property type="entry name" value="HTH-TYPE TRANSCRIPTIONAL ACTIVATOR RHAS-RELATED"/>
    <property type="match status" value="1"/>
</dbReference>
<sequence>MTEERAYYWTHPALPEVDLLDAHYVRHNFGKHTHDGYVIAAITEGVESFHHRGTVETAVAGSLALVDPDTLHTGHAGHPGGWSYQVLYPSTASVAQVAAEIGAPGGTPAFRAAVAVDDELSRLVCRVHLAAGQNQGLAASTLLRLTLARAVRLHTSARGPDAPPAAAGREAARRARDLIAADLTDPPTLERLAALVGSAPFPLLRAFRAAYGLPPHAWLTQRRVNTARRLLDAGAMPAEVAAAVGFVDQAHLTRHFRRIVGVPPGAYRSGRKNVQDPVPATAPAWPDDSTAPGGLRPGPRPDLRPSR</sequence>
<keyword evidence="7" id="KW-1185">Reference proteome</keyword>
<accession>A0ABV6W2D2</accession>
<dbReference type="Gene3D" id="1.10.10.60">
    <property type="entry name" value="Homeodomain-like"/>
    <property type="match status" value="2"/>
</dbReference>
<dbReference type="SUPFAM" id="SSF46689">
    <property type="entry name" value="Homeodomain-like"/>
    <property type="match status" value="2"/>
</dbReference>
<dbReference type="Proteomes" id="UP001592531">
    <property type="component" value="Unassembled WGS sequence"/>
</dbReference>
<dbReference type="RefSeq" id="WP_380540079.1">
    <property type="nucleotide sequence ID" value="NZ_JBHFAB010000021.1"/>
</dbReference>
<feature type="region of interest" description="Disordered" evidence="4">
    <location>
        <begin position="265"/>
        <end position="307"/>
    </location>
</feature>
<evidence type="ECO:0000313" key="6">
    <source>
        <dbReference type="EMBL" id="MFC1419902.1"/>
    </source>
</evidence>
<dbReference type="SMART" id="SM00342">
    <property type="entry name" value="HTH_ARAC"/>
    <property type="match status" value="1"/>
</dbReference>
<dbReference type="InterPro" id="IPR009057">
    <property type="entry name" value="Homeodomain-like_sf"/>
</dbReference>
<dbReference type="InterPro" id="IPR037923">
    <property type="entry name" value="HTH-like"/>
</dbReference>
<feature type="domain" description="HTH araC/xylS-type" evidence="5">
    <location>
        <begin position="173"/>
        <end position="270"/>
    </location>
</feature>
<keyword evidence="3" id="KW-0804">Transcription</keyword>
<keyword evidence="1" id="KW-0805">Transcription regulation</keyword>
<protein>
    <submittedName>
        <fullName evidence="6">AraC family transcriptional regulator</fullName>
    </submittedName>
</protein>
<dbReference type="SUPFAM" id="SSF51215">
    <property type="entry name" value="Regulatory protein AraC"/>
    <property type="match status" value="1"/>
</dbReference>
<dbReference type="PANTHER" id="PTHR46796:SF2">
    <property type="entry name" value="TRANSCRIPTIONAL REGULATORY PROTEIN"/>
    <property type="match status" value="1"/>
</dbReference>
<reference evidence="6 7" key="1">
    <citation type="submission" date="2024-09" db="EMBL/GenBank/DDBJ databases">
        <authorList>
            <person name="Lee S.D."/>
        </authorList>
    </citation>
    <scope>NUCLEOTIDE SEQUENCE [LARGE SCALE GENOMIC DNA]</scope>
    <source>
        <strain evidence="6 7">N8-3</strain>
    </source>
</reference>
<evidence type="ECO:0000256" key="3">
    <source>
        <dbReference type="ARBA" id="ARBA00023163"/>
    </source>
</evidence>
<evidence type="ECO:0000259" key="5">
    <source>
        <dbReference type="PROSITE" id="PS01124"/>
    </source>
</evidence>
<dbReference type="InterPro" id="IPR003313">
    <property type="entry name" value="AraC-bd"/>
</dbReference>
<keyword evidence="2" id="KW-0238">DNA-binding</keyword>
<evidence type="ECO:0000313" key="7">
    <source>
        <dbReference type="Proteomes" id="UP001592531"/>
    </source>
</evidence>
<dbReference type="InterPro" id="IPR018060">
    <property type="entry name" value="HTH_AraC"/>
</dbReference>
<proteinExistence type="predicted"/>
<dbReference type="Pfam" id="PF12833">
    <property type="entry name" value="HTH_18"/>
    <property type="match status" value="1"/>
</dbReference>
<evidence type="ECO:0000256" key="1">
    <source>
        <dbReference type="ARBA" id="ARBA00023015"/>
    </source>
</evidence>
<dbReference type="InterPro" id="IPR050204">
    <property type="entry name" value="AraC_XylS_family_regulators"/>
</dbReference>
<name>A0ABV6W2D2_9ACTN</name>
<dbReference type="PROSITE" id="PS01124">
    <property type="entry name" value="HTH_ARAC_FAMILY_2"/>
    <property type="match status" value="1"/>
</dbReference>
<evidence type="ECO:0000256" key="2">
    <source>
        <dbReference type="ARBA" id="ARBA00023125"/>
    </source>
</evidence>
<evidence type="ECO:0000256" key="4">
    <source>
        <dbReference type="SAM" id="MobiDB-lite"/>
    </source>
</evidence>